<accession>A0ABS2G1R4</accession>
<protein>
    <submittedName>
        <fullName evidence="1">Uncharacterized protein</fullName>
    </submittedName>
</protein>
<sequence>MGNISGIIENVKDNIKYFINSDDTFEVVIEKIVKKLADNEVYIKNKGYEILDFKDNYSKVAFKIKVHHREEEKEEETILIIANDAFLSNVVKMYKKSIMLFLVNMLELNIEDFKSSSISSNDEAITKNQVAFLKDRMEDPDVCDYVNSRLKEFGAKTISELSKKQASSILDYIQPKTRKRRYA</sequence>
<name>A0ABS2G1R4_FUSMR</name>
<reference evidence="1 2" key="1">
    <citation type="journal article" date="2021" name="Sci. Rep.">
        <title>The distribution of antibiotic resistance genes in chicken gut microbiota commensals.</title>
        <authorList>
            <person name="Juricova H."/>
            <person name="Matiasovicova J."/>
            <person name="Kubasova T."/>
            <person name="Cejkova D."/>
            <person name="Rychlik I."/>
        </authorList>
    </citation>
    <scope>NUCLEOTIDE SEQUENCE [LARGE SCALE GENOMIC DNA]</scope>
    <source>
        <strain evidence="1 2">An425</strain>
    </source>
</reference>
<organism evidence="1 2">
    <name type="scientific">Fusobacterium mortiferum</name>
    <dbReference type="NCBI Taxonomy" id="850"/>
    <lineage>
        <taxon>Bacteria</taxon>
        <taxon>Fusobacteriati</taxon>
        <taxon>Fusobacteriota</taxon>
        <taxon>Fusobacteriia</taxon>
        <taxon>Fusobacteriales</taxon>
        <taxon>Fusobacteriaceae</taxon>
        <taxon>Fusobacterium</taxon>
    </lineage>
</organism>
<dbReference type="EMBL" id="JACJLT010000018">
    <property type="protein sequence ID" value="MBM6874698.1"/>
    <property type="molecule type" value="Genomic_DNA"/>
</dbReference>
<evidence type="ECO:0000313" key="1">
    <source>
        <dbReference type="EMBL" id="MBM6874698.1"/>
    </source>
</evidence>
<keyword evidence="2" id="KW-1185">Reference proteome</keyword>
<dbReference type="Proteomes" id="UP000728968">
    <property type="component" value="Unassembled WGS sequence"/>
</dbReference>
<gene>
    <name evidence="1" type="ORF">H6A04_03360</name>
</gene>
<comment type="caution">
    <text evidence="1">The sequence shown here is derived from an EMBL/GenBank/DDBJ whole genome shotgun (WGS) entry which is preliminary data.</text>
</comment>
<proteinExistence type="predicted"/>
<dbReference type="RefSeq" id="WP_204715819.1">
    <property type="nucleotide sequence ID" value="NZ_JACJLT010000018.1"/>
</dbReference>
<evidence type="ECO:0000313" key="2">
    <source>
        <dbReference type="Proteomes" id="UP000728968"/>
    </source>
</evidence>